<dbReference type="AlphaFoldDB" id="A0A2M9A600"/>
<dbReference type="InterPro" id="IPR029044">
    <property type="entry name" value="Nucleotide-diphossugar_trans"/>
</dbReference>
<gene>
    <name evidence="2" type="ORF">BGX16_1023</name>
</gene>
<keyword evidence="2" id="KW-0808">Transferase</keyword>
<accession>A0A2M9A600</accession>
<evidence type="ECO:0000313" key="2">
    <source>
        <dbReference type="EMBL" id="PJJ41068.1"/>
    </source>
</evidence>
<name>A0A2M9A600_9BACT</name>
<dbReference type="CDD" id="cd04179">
    <property type="entry name" value="DPM_DPG-synthase_like"/>
    <property type="match status" value="1"/>
</dbReference>
<feature type="domain" description="Glycosyltransferase 2-like" evidence="1">
    <location>
        <begin position="7"/>
        <end position="131"/>
    </location>
</feature>
<evidence type="ECO:0000259" key="1">
    <source>
        <dbReference type="Pfam" id="PF00535"/>
    </source>
</evidence>
<dbReference type="Pfam" id="PF00535">
    <property type="entry name" value="Glycos_transf_2"/>
    <property type="match status" value="1"/>
</dbReference>
<comment type="caution">
    <text evidence="2">The sequence shown here is derived from an EMBL/GenBank/DDBJ whole genome shotgun (WGS) entry which is preliminary data.</text>
</comment>
<protein>
    <submittedName>
        <fullName evidence="2">GT2 family glycosyltransferase</fullName>
    </submittedName>
</protein>
<dbReference type="Gene3D" id="3.90.550.10">
    <property type="entry name" value="Spore Coat Polysaccharide Biosynthesis Protein SpsA, Chain A"/>
    <property type="match status" value="1"/>
</dbReference>
<evidence type="ECO:0000313" key="3">
    <source>
        <dbReference type="Proteomes" id="UP000231134"/>
    </source>
</evidence>
<dbReference type="Proteomes" id="UP000231134">
    <property type="component" value="Unassembled WGS sequence"/>
</dbReference>
<dbReference type="SUPFAM" id="SSF53448">
    <property type="entry name" value="Nucleotide-diphospho-sugar transferases"/>
    <property type="match status" value="1"/>
</dbReference>
<dbReference type="PANTHER" id="PTHR10859:SF91">
    <property type="entry name" value="DOLICHYL-PHOSPHATE BETA-GLUCOSYLTRANSFERASE"/>
    <property type="match status" value="1"/>
</dbReference>
<organism evidence="2 3">
    <name type="scientific">Hallerella succinigenes</name>
    <dbReference type="NCBI Taxonomy" id="1896222"/>
    <lineage>
        <taxon>Bacteria</taxon>
        <taxon>Pseudomonadati</taxon>
        <taxon>Fibrobacterota</taxon>
        <taxon>Fibrobacteria</taxon>
        <taxon>Fibrobacterales</taxon>
        <taxon>Fibrobacteraceae</taxon>
        <taxon>Hallerella</taxon>
    </lineage>
</organism>
<dbReference type="InterPro" id="IPR001173">
    <property type="entry name" value="Glyco_trans_2-like"/>
</dbReference>
<sequence>MEFKPCAIVPVYRHENTVRTVVQKLNSQNLPVVIVDDGNTPEALQVLQKVAEEIPNVMVVSHSVNMGKGGAVCTGCKEALKAGFTHALQIDADGQHDPSMIPFLLKTARKHPESLVGGFPQYDASVPKGREVGRKITNFWVAVETLSKDIPDAMCGFRVYPLQATVPVLDKILTFRMGFDIEILVRLAWAGVKMHFYPVKVIYPENGVSNFRMLHDNLEISWLHTRLCCGMLVRLPKLLLQKKKHG</sequence>
<proteinExistence type="predicted"/>
<dbReference type="PANTHER" id="PTHR10859">
    <property type="entry name" value="GLYCOSYL TRANSFERASE"/>
    <property type="match status" value="1"/>
</dbReference>
<dbReference type="GO" id="GO:0006487">
    <property type="term" value="P:protein N-linked glycosylation"/>
    <property type="evidence" value="ECO:0007669"/>
    <property type="project" value="TreeGrafter"/>
</dbReference>
<keyword evidence="3" id="KW-1185">Reference proteome</keyword>
<dbReference type="GO" id="GO:0016740">
    <property type="term" value="F:transferase activity"/>
    <property type="evidence" value="ECO:0007669"/>
    <property type="project" value="UniProtKB-KW"/>
</dbReference>
<dbReference type="OrthoDB" id="9808633at2"/>
<reference evidence="2 3" key="1">
    <citation type="submission" date="2017-11" db="EMBL/GenBank/DDBJ databases">
        <title>Animal gut microbial communities from fecal samples from Wisconsin, USA.</title>
        <authorList>
            <person name="Neumann A."/>
        </authorList>
    </citation>
    <scope>NUCLEOTIDE SEQUENCE [LARGE SCALE GENOMIC DNA]</scope>
    <source>
        <strain evidence="2 3">UWS3</strain>
    </source>
</reference>
<dbReference type="RefSeq" id="WP_100425078.1">
    <property type="nucleotide sequence ID" value="NZ_JAQXKX010000056.1"/>
</dbReference>
<dbReference type="EMBL" id="PGEX01000001">
    <property type="protein sequence ID" value="PJJ41068.1"/>
    <property type="molecule type" value="Genomic_DNA"/>
</dbReference>